<keyword evidence="2" id="KW-1185">Reference proteome</keyword>
<dbReference type="EMBL" id="JACHOP010000043">
    <property type="protein sequence ID" value="MBB5760312.1"/>
    <property type="molecule type" value="Genomic_DNA"/>
</dbReference>
<sequence length="550" mass="58970">MSAPFDSDTINPACPVVETEAGVRLTEATPPGHHLPPISSVVRPVTRTILATVTPEGKAGEDTGPDLGFLDTAMRPVPSFPLDALPAGVRDLIAGMAQGQRTHPAFLVTSVLATLAAAVGTSAHLQINAEWREPSAMWALLVGASGSGKSVSMRQTVNVLTEIGLGALRQTVPDPNREAVAQMVRAEQLRRTRRKIREGLDQDEVDFSSYRLPEAAAPPPGLITCTSTTLSGILDKLQAQPRGLLLAQADVIGLLRGATLRSDEGRAALLQGYDGDPYVRERANGAQILPALLLSLCGGVQPDKLKHVVGHEDDGLFARSLITYPQIVRDTDLPSRSAPATKRFEGVLRQAYALPASPSAFGGHPVLITEHAWRAVGPASRRWAAEASETTGMLASTYNRATTQALRLAFVLAILDHALADKAGLPPSVGDAYVRSAIRLLDENYLPSAERALDAAQARPDPDADLRAIAIFIARAVEGFDFNVRELREARRAPCYRDRAAWEKAVDRLLRLGCIAEAPRRNRTGRTRADYQAHPAFLSAARKAWSAASA</sequence>
<evidence type="ECO:0000313" key="2">
    <source>
        <dbReference type="Proteomes" id="UP000583454"/>
    </source>
</evidence>
<dbReference type="AlphaFoldDB" id="A0A840ZPV9"/>
<reference evidence="1 2" key="1">
    <citation type="submission" date="2020-08" db="EMBL/GenBank/DDBJ databases">
        <title>Genomic Encyclopedia of Type Strains, Phase IV (KMG-IV): sequencing the most valuable type-strain genomes for metagenomic binning, comparative biology and taxonomic classification.</title>
        <authorList>
            <person name="Goeker M."/>
        </authorList>
    </citation>
    <scope>NUCLEOTIDE SEQUENCE [LARGE SCALE GENOMIC DNA]</scope>
    <source>
        <strain evidence="1 2">DSM 2163</strain>
    </source>
</reference>
<evidence type="ECO:0000313" key="1">
    <source>
        <dbReference type="EMBL" id="MBB5760312.1"/>
    </source>
</evidence>
<comment type="caution">
    <text evidence="1">The sequence shown here is derived from an EMBL/GenBank/DDBJ whole genome shotgun (WGS) entry which is preliminary data.</text>
</comment>
<name>A0A840ZPV9_9HYPH</name>
<dbReference type="Proteomes" id="UP000583454">
    <property type="component" value="Unassembled WGS sequence"/>
</dbReference>
<organism evidence="1 2">
    <name type="scientific">Methylorubrum rhodinum</name>
    <dbReference type="NCBI Taxonomy" id="29428"/>
    <lineage>
        <taxon>Bacteria</taxon>
        <taxon>Pseudomonadati</taxon>
        <taxon>Pseudomonadota</taxon>
        <taxon>Alphaproteobacteria</taxon>
        <taxon>Hyphomicrobiales</taxon>
        <taxon>Methylobacteriaceae</taxon>
        <taxon>Methylorubrum</taxon>
    </lineage>
</organism>
<accession>A0A840ZPV9</accession>
<dbReference type="InterPro" id="IPR025048">
    <property type="entry name" value="DUF3987"/>
</dbReference>
<dbReference type="RefSeq" id="WP_183574150.1">
    <property type="nucleotide sequence ID" value="NZ_JACHOP010000043.1"/>
</dbReference>
<evidence type="ECO:0008006" key="3">
    <source>
        <dbReference type="Google" id="ProtNLM"/>
    </source>
</evidence>
<gene>
    <name evidence="1" type="ORF">HNR00_005061</name>
</gene>
<dbReference type="Pfam" id="PF13148">
    <property type="entry name" value="DUF3987"/>
    <property type="match status" value="1"/>
</dbReference>
<proteinExistence type="predicted"/>
<protein>
    <recommendedName>
        <fullName evidence="3">DUF3987 domain-containing protein</fullName>
    </recommendedName>
</protein>